<dbReference type="PRINTS" id="PR00813">
    <property type="entry name" value="BCTERIALGSPG"/>
</dbReference>
<evidence type="ECO:0000256" key="4">
    <source>
        <dbReference type="ARBA" id="ARBA00022989"/>
    </source>
</evidence>
<evidence type="ECO:0000256" key="3">
    <source>
        <dbReference type="ARBA" id="ARBA00022692"/>
    </source>
</evidence>
<evidence type="ECO:0000256" key="6">
    <source>
        <dbReference type="SAM" id="Phobius"/>
    </source>
</evidence>
<keyword evidence="2" id="KW-0488">Methylation</keyword>
<dbReference type="Proteomes" id="UP001299068">
    <property type="component" value="Unassembled WGS sequence"/>
</dbReference>
<sequence>MKEILKKKKKGFTLIELIAVVAIIGILASVLVPKINGYMQEAKKTKVMDQSRKVLLAVESYNMKNDKPVDINNTNTVDTALSKASIIEFIDPGKDKATVLSSTLDKLPSGMKLEDCKLIVEDRKDFTLKNEENGKKDIFDSMLND</sequence>
<dbReference type="InterPro" id="IPR012902">
    <property type="entry name" value="N_methyl_site"/>
</dbReference>
<dbReference type="EMBL" id="JAIKTU010000003">
    <property type="protein sequence ID" value="MBY0754572.1"/>
    <property type="molecule type" value="Genomic_DNA"/>
</dbReference>
<comment type="subcellular location">
    <subcellularLocation>
        <location evidence="1">Membrane</location>
        <topology evidence="1">Single-pass membrane protein</topology>
    </subcellularLocation>
</comment>
<dbReference type="PANTHER" id="PTHR30093">
    <property type="entry name" value="GENERAL SECRETION PATHWAY PROTEIN G"/>
    <property type="match status" value="1"/>
</dbReference>
<protein>
    <submittedName>
        <fullName evidence="7">Type II secretion system GspH family protein</fullName>
    </submittedName>
</protein>
<dbReference type="InterPro" id="IPR045584">
    <property type="entry name" value="Pilin-like"/>
</dbReference>
<gene>
    <name evidence="7" type="ORF">K5V21_03785</name>
</gene>
<reference evidence="7 8" key="1">
    <citation type="journal article" date="2021" name="Cell Host Microbe">
        <title>in vivo commensal control of Clostridioides difficile virulence.</title>
        <authorList>
            <person name="Girinathan B.P."/>
            <person name="Dibenedetto N."/>
            <person name="Worley J.N."/>
            <person name="Peltier J."/>
            <person name="Arrieta-Ortiz M.L."/>
            <person name="Rupa Christinal Immanuel S."/>
            <person name="Lavin R."/>
            <person name="Delaney M.L."/>
            <person name="Cummins C."/>
            <person name="Hoffmann M."/>
            <person name="Luo Y."/>
            <person name="Gonzalez-Escalona N."/>
            <person name="Allard M."/>
            <person name="Onderdonk A.B."/>
            <person name="Gerber G.K."/>
            <person name="Sonenshein A.L."/>
            <person name="Baliga N."/>
            <person name="Dupuy B."/>
            <person name="Bry L."/>
        </authorList>
    </citation>
    <scope>NUCLEOTIDE SEQUENCE [LARGE SCALE GENOMIC DNA]</scope>
    <source>
        <strain evidence="7 8">DSM 599</strain>
    </source>
</reference>
<evidence type="ECO:0000313" key="8">
    <source>
        <dbReference type="Proteomes" id="UP001299068"/>
    </source>
</evidence>
<keyword evidence="3 6" id="KW-0812">Transmembrane</keyword>
<feature type="transmembrane region" description="Helical" evidence="6">
    <location>
        <begin position="12"/>
        <end position="32"/>
    </location>
</feature>
<name>A0ABS7KV87_CLOSR</name>
<organism evidence="7 8">
    <name type="scientific">Clostridium sardiniense</name>
    <name type="common">Clostridium absonum</name>
    <dbReference type="NCBI Taxonomy" id="29369"/>
    <lineage>
        <taxon>Bacteria</taxon>
        <taxon>Bacillati</taxon>
        <taxon>Bacillota</taxon>
        <taxon>Clostridia</taxon>
        <taxon>Eubacteriales</taxon>
        <taxon>Clostridiaceae</taxon>
        <taxon>Clostridium</taxon>
    </lineage>
</organism>
<dbReference type="RefSeq" id="WP_221859332.1">
    <property type="nucleotide sequence ID" value="NZ_JAIKTU010000003.1"/>
</dbReference>
<dbReference type="PROSITE" id="PS00409">
    <property type="entry name" value="PROKAR_NTER_METHYL"/>
    <property type="match status" value="1"/>
</dbReference>
<comment type="caution">
    <text evidence="7">The sequence shown here is derived from an EMBL/GenBank/DDBJ whole genome shotgun (WGS) entry which is preliminary data.</text>
</comment>
<keyword evidence="4 6" id="KW-1133">Transmembrane helix</keyword>
<evidence type="ECO:0000256" key="5">
    <source>
        <dbReference type="ARBA" id="ARBA00023136"/>
    </source>
</evidence>
<evidence type="ECO:0000313" key="7">
    <source>
        <dbReference type="EMBL" id="MBY0754572.1"/>
    </source>
</evidence>
<dbReference type="Pfam" id="PF07963">
    <property type="entry name" value="N_methyl"/>
    <property type="match status" value="1"/>
</dbReference>
<dbReference type="SUPFAM" id="SSF54523">
    <property type="entry name" value="Pili subunits"/>
    <property type="match status" value="1"/>
</dbReference>
<keyword evidence="5 6" id="KW-0472">Membrane</keyword>
<keyword evidence="8" id="KW-1185">Reference proteome</keyword>
<evidence type="ECO:0000256" key="2">
    <source>
        <dbReference type="ARBA" id="ARBA00022481"/>
    </source>
</evidence>
<dbReference type="Gene3D" id="3.30.700.10">
    <property type="entry name" value="Glycoprotein, Type 4 Pilin"/>
    <property type="match status" value="1"/>
</dbReference>
<dbReference type="NCBIfam" id="TIGR02532">
    <property type="entry name" value="IV_pilin_GFxxxE"/>
    <property type="match status" value="1"/>
</dbReference>
<evidence type="ECO:0000256" key="1">
    <source>
        <dbReference type="ARBA" id="ARBA00004167"/>
    </source>
</evidence>
<accession>A0ABS7KV87</accession>
<dbReference type="InterPro" id="IPR000983">
    <property type="entry name" value="Bac_GSPG_pilin"/>
</dbReference>
<proteinExistence type="predicted"/>
<dbReference type="PANTHER" id="PTHR30093:SF44">
    <property type="entry name" value="TYPE II SECRETION SYSTEM CORE PROTEIN G"/>
    <property type="match status" value="1"/>
</dbReference>